<feature type="zinc finger region" description="C3H1-type" evidence="5">
    <location>
        <begin position="245"/>
        <end position="273"/>
    </location>
</feature>
<dbReference type="InterPro" id="IPR036855">
    <property type="entry name" value="Znf_CCCH_sf"/>
</dbReference>
<gene>
    <name evidence="7" type="ORF">Sango_2698100</name>
</gene>
<dbReference type="SUPFAM" id="SSF90229">
    <property type="entry name" value="CCCH zinc finger"/>
    <property type="match status" value="2"/>
</dbReference>
<evidence type="ECO:0000313" key="8">
    <source>
        <dbReference type="Proteomes" id="UP001289374"/>
    </source>
</evidence>
<evidence type="ECO:0000256" key="4">
    <source>
        <dbReference type="ARBA" id="ARBA00023125"/>
    </source>
</evidence>
<evidence type="ECO:0000256" key="2">
    <source>
        <dbReference type="ARBA" id="ARBA00022771"/>
    </source>
</evidence>
<dbReference type="PROSITE" id="PS50103">
    <property type="entry name" value="ZF_C3H1"/>
    <property type="match status" value="2"/>
</dbReference>
<evidence type="ECO:0000256" key="3">
    <source>
        <dbReference type="ARBA" id="ARBA00022833"/>
    </source>
</evidence>
<dbReference type="SMART" id="SM00356">
    <property type="entry name" value="ZnF_C3H1"/>
    <property type="match status" value="2"/>
</dbReference>
<dbReference type="GO" id="GO:0003677">
    <property type="term" value="F:DNA binding"/>
    <property type="evidence" value="ECO:0007669"/>
    <property type="project" value="UniProtKB-KW"/>
</dbReference>
<dbReference type="Proteomes" id="UP001289374">
    <property type="component" value="Unassembled WGS sequence"/>
</dbReference>
<evidence type="ECO:0000256" key="1">
    <source>
        <dbReference type="ARBA" id="ARBA00022723"/>
    </source>
</evidence>
<protein>
    <submittedName>
        <fullName evidence="7">Zinc finger CCCH domain-containing protein ZFN-like</fullName>
    </submittedName>
</protein>
<evidence type="ECO:0000256" key="5">
    <source>
        <dbReference type="PROSITE-ProRule" id="PRU00723"/>
    </source>
</evidence>
<proteinExistence type="predicted"/>
<feature type="zinc finger region" description="C3H1-type" evidence="5">
    <location>
        <begin position="199"/>
        <end position="227"/>
    </location>
</feature>
<organism evidence="7 8">
    <name type="scientific">Sesamum angolense</name>
    <dbReference type="NCBI Taxonomy" id="2727404"/>
    <lineage>
        <taxon>Eukaryota</taxon>
        <taxon>Viridiplantae</taxon>
        <taxon>Streptophyta</taxon>
        <taxon>Embryophyta</taxon>
        <taxon>Tracheophyta</taxon>
        <taxon>Spermatophyta</taxon>
        <taxon>Magnoliopsida</taxon>
        <taxon>eudicotyledons</taxon>
        <taxon>Gunneridae</taxon>
        <taxon>Pentapetalae</taxon>
        <taxon>asterids</taxon>
        <taxon>lamiids</taxon>
        <taxon>Lamiales</taxon>
        <taxon>Pedaliaceae</taxon>
        <taxon>Sesamum</taxon>
    </lineage>
</organism>
<dbReference type="GO" id="GO:0003729">
    <property type="term" value="F:mRNA binding"/>
    <property type="evidence" value="ECO:0007669"/>
    <property type="project" value="TreeGrafter"/>
</dbReference>
<sequence length="302" mass="34237">MKGTMELETYCILVEVDLHLQAITTARMKSEYPERIGQPECQAKFHILGKLVIAGDCLKMLWVYPLPARRYGQTFVPTRLFGHLVIHSPSCHSIYLSYDNMSCVDGFGGRVCRDGCDVLTTHRSINIGVLLCAKSACYNCEIHHAHIMAILARTYLHSAAVHHYYRYKEITDVKYRNLVFPRRAQVEASSPSSRIQATYMCQPECQFYMKTGDCKFGAVCKFHHPRERLIPLPDCVLSPIGLPLRPGEPLCVFYSRYGVCKFGPSCKFDHPMRVFAHNAAASASTDGTAVRDFMLHHQELLQ</sequence>
<keyword evidence="4" id="KW-0238">DNA-binding</keyword>
<keyword evidence="1 5" id="KW-0479">Metal-binding</keyword>
<evidence type="ECO:0000313" key="7">
    <source>
        <dbReference type="EMBL" id="KAK4385741.1"/>
    </source>
</evidence>
<keyword evidence="8" id="KW-1185">Reference proteome</keyword>
<feature type="domain" description="C3H1-type" evidence="6">
    <location>
        <begin position="245"/>
        <end position="273"/>
    </location>
</feature>
<dbReference type="AlphaFoldDB" id="A0AAE1W2U6"/>
<name>A0AAE1W2U6_9LAMI</name>
<evidence type="ECO:0000259" key="6">
    <source>
        <dbReference type="PROSITE" id="PS50103"/>
    </source>
</evidence>
<dbReference type="InterPro" id="IPR000571">
    <property type="entry name" value="Znf_CCCH"/>
</dbReference>
<reference evidence="7" key="1">
    <citation type="submission" date="2020-06" db="EMBL/GenBank/DDBJ databases">
        <authorList>
            <person name="Li T."/>
            <person name="Hu X."/>
            <person name="Zhang T."/>
            <person name="Song X."/>
            <person name="Zhang H."/>
            <person name="Dai N."/>
            <person name="Sheng W."/>
            <person name="Hou X."/>
            <person name="Wei L."/>
        </authorList>
    </citation>
    <scope>NUCLEOTIDE SEQUENCE</scope>
    <source>
        <strain evidence="7">K16</strain>
        <tissue evidence="7">Leaf</tissue>
    </source>
</reference>
<reference evidence="7" key="2">
    <citation type="journal article" date="2024" name="Plant">
        <title>Genomic evolution and insights into agronomic trait innovations of Sesamum species.</title>
        <authorList>
            <person name="Miao H."/>
            <person name="Wang L."/>
            <person name="Qu L."/>
            <person name="Liu H."/>
            <person name="Sun Y."/>
            <person name="Le M."/>
            <person name="Wang Q."/>
            <person name="Wei S."/>
            <person name="Zheng Y."/>
            <person name="Lin W."/>
            <person name="Duan Y."/>
            <person name="Cao H."/>
            <person name="Xiong S."/>
            <person name="Wang X."/>
            <person name="Wei L."/>
            <person name="Li C."/>
            <person name="Ma Q."/>
            <person name="Ju M."/>
            <person name="Zhao R."/>
            <person name="Li G."/>
            <person name="Mu C."/>
            <person name="Tian Q."/>
            <person name="Mei H."/>
            <person name="Zhang T."/>
            <person name="Gao T."/>
            <person name="Zhang H."/>
        </authorList>
    </citation>
    <scope>NUCLEOTIDE SEQUENCE</scope>
    <source>
        <strain evidence="7">K16</strain>
    </source>
</reference>
<comment type="caution">
    <text evidence="7">The sequence shown here is derived from an EMBL/GenBank/DDBJ whole genome shotgun (WGS) entry which is preliminary data.</text>
</comment>
<keyword evidence="3 5" id="KW-0862">Zinc</keyword>
<dbReference type="PANTHER" id="PTHR12506:SF18">
    <property type="entry name" value="ZINC FINGER CCCH DOMAIN-CONTAINING PROTEIN 33-RELATED"/>
    <property type="match status" value="1"/>
</dbReference>
<dbReference type="EMBL" id="JACGWL010000016">
    <property type="protein sequence ID" value="KAK4385741.1"/>
    <property type="molecule type" value="Genomic_DNA"/>
</dbReference>
<keyword evidence="2 5" id="KW-0863">Zinc-finger</keyword>
<dbReference type="InterPro" id="IPR050974">
    <property type="entry name" value="Plant_ZF_CCCH"/>
</dbReference>
<dbReference type="GO" id="GO:0008270">
    <property type="term" value="F:zinc ion binding"/>
    <property type="evidence" value="ECO:0007669"/>
    <property type="project" value="UniProtKB-KW"/>
</dbReference>
<dbReference type="Pfam" id="PF00642">
    <property type="entry name" value="zf-CCCH"/>
    <property type="match status" value="2"/>
</dbReference>
<dbReference type="Gene3D" id="4.10.1000.10">
    <property type="entry name" value="Zinc finger, CCCH-type"/>
    <property type="match status" value="1"/>
</dbReference>
<accession>A0AAE1W2U6</accession>
<feature type="domain" description="C3H1-type" evidence="6">
    <location>
        <begin position="199"/>
        <end position="227"/>
    </location>
</feature>
<dbReference type="PANTHER" id="PTHR12506">
    <property type="entry name" value="PROTEIN PHOSPHATASE RELATED"/>
    <property type="match status" value="1"/>
</dbReference>